<sequence>MQDSTPQQDQGAPQRPGDGDGLPPVALHHVDQSEYGVSTVVTRDVEGWRRDENALYRGDTRSPEEIRAAGGFHPHQPDAPDLRRHVHGDTNAFVSTSTEQKVGVERAGRGAVYVIRAPGGIHTDPTMRANGDNRGYNEAEVLFPGGVDWRYVAGWHEVRYDPGEGRLVPGDFVPNPDYIGDKPVGRPDRGSADDSSKASEGMQEGTQPSRTEPGGTQPSRTVPGPAEHGGTPFDRPLPPPARTDHTPPSHTPPSHTPPTQAPPSHAQPGRGQPGDSRYGRPGYPQQHPGQVPQGPPPGFRQHNPYAGPPNVQPHLGQAHPSQAFPGSPYHGQAANPAQHHPPAAYGSTPHGSTPYGSTPYADTLHPQHHDTPSFGPSGSQAWEARQRAEAEATPPTTETPKPTPTYERVERPQRPLSQRLGELSDERLDRLRPLVRATPAGMSVFGHGDRNQQYTANVVPKVPGQFVVDMHGSANSVRVDKSNLGPDDVADILMANPDWDGRTPILLVGCQTGKLPDGFAARLAERTGVPVTAPTTDAWVDYDGNVFASSGHSTVDGARPGWPPNGEWHTYGPDGAHRVDESPYPPGREPTWGDDTPAEAPSHAAQRGDDGSHPDSTDGTDPDGTDTTQPAGEVRTELRVDEPNRISGRSILKDVREAYVESYRSVIEPQQKQVAVIRFDSAPDDADSWKAKMDASRVSADQKVKNISALGYHVDNLLLPPATSQAEFRQLLERFGDDPSVSGIIVQMPAPVAFGEDVRALLPPDKDIDALLGEDSPQAACATADGISKVVEPFLAGGPTVAVVGYRGFVGAGVLRMLEQHGVDPVRLDFGDDLTRVRDADVVISVTGSPGILGPEHLRPDHLLVVDSGFVPQPDGSIASDVRGGAAGIPRHITPVPGGIGPVEMAVLLERLVRMDVNPDLPPWRVVRPEGT</sequence>
<evidence type="ECO:0000256" key="6">
    <source>
        <dbReference type="ARBA" id="ARBA00022857"/>
    </source>
</evidence>
<keyword evidence="4" id="KW-0658">Purine biosynthesis</keyword>
<keyword evidence="5 15" id="KW-0378">Hydrolase</keyword>
<comment type="caution">
    <text evidence="15">The sequence shown here is derived from an EMBL/GenBank/DDBJ whole genome shotgun (WGS) entry which is preliminary data.</text>
</comment>
<gene>
    <name evidence="15" type="ORF">FHS29_002580</name>
</gene>
<evidence type="ECO:0000256" key="9">
    <source>
        <dbReference type="ARBA" id="ARBA00023167"/>
    </source>
</evidence>
<protein>
    <submittedName>
        <fullName evidence="15">5,10-methylene-tetrahydrofolate dehydrogenase/methenyl tetrahydrofolate cyclohydrolase</fullName>
    </submittedName>
</protein>
<dbReference type="GO" id="GO:0000105">
    <property type="term" value="P:L-histidine biosynthetic process"/>
    <property type="evidence" value="ECO:0007669"/>
    <property type="project" value="UniProtKB-KW"/>
</dbReference>
<feature type="compositionally biased region" description="Polar residues" evidence="11">
    <location>
        <begin position="204"/>
        <end position="220"/>
    </location>
</feature>
<keyword evidence="9" id="KW-0486">Methionine biosynthesis</keyword>
<feature type="compositionally biased region" description="Basic and acidic residues" evidence="11">
    <location>
        <begin position="606"/>
        <end position="616"/>
    </location>
</feature>
<feature type="domain" description="Pierisin-like" evidence="14">
    <location>
        <begin position="55"/>
        <end position="178"/>
    </location>
</feature>
<reference evidence="15 16" key="1">
    <citation type="submission" date="2020-08" db="EMBL/GenBank/DDBJ databases">
        <title>Genomic Encyclopedia of Type Strains, Phase III (KMG-III): the genomes of soil and plant-associated and newly described type strains.</title>
        <authorList>
            <person name="Whitman W."/>
        </authorList>
    </citation>
    <scope>NUCLEOTIDE SEQUENCE [LARGE SCALE GENOMIC DNA]</scope>
    <source>
        <strain evidence="15 16">CECT 8640</strain>
    </source>
</reference>
<evidence type="ECO:0000259" key="12">
    <source>
        <dbReference type="Pfam" id="PF00763"/>
    </source>
</evidence>
<dbReference type="SUPFAM" id="SSF51735">
    <property type="entry name" value="NAD(P)-binding Rossmann-fold domains"/>
    <property type="match status" value="1"/>
</dbReference>
<dbReference type="Pfam" id="PF22596">
    <property type="entry name" value="Scabin-like"/>
    <property type="match status" value="1"/>
</dbReference>
<feature type="domain" description="Tetrahydrofolate dehydrogenase/cyclohydrolase NAD(P)-binding" evidence="13">
    <location>
        <begin position="783"/>
        <end position="914"/>
    </location>
</feature>
<feature type="domain" description="Tetrahydrofolate dehydrogenase/cyclohydrolase catalytic" evidence="12">
    <location>
        <begin position="647"/>
        <end position="769"/>
    </location>
</feature>
<evidence type="ECO:0000256" key="10">
    <source>
        <dbReference type="ARBA" id="ARBA00023268"/>
    </source>
</evidence>
<dbReference type="SUPFAM" id="SSF56399">
    <property type="entry name" value="ADP-ribosylation"/>
    <property type="match status" value="1"/>
</dbReference>
<dbReference type="AlphaFoldDB" id="A0A841CF87"/>
<dbReference type="PANTHER" id="PTHR48099">
    <property type="entry name" value="C-1-TETRAHYDROFOLATE SYNTHASE, CYTOPLASMIC-RELATED"/>
    <property type="match status" value="1"/>
</dbReference>
<dbReference type="Pfam" id="PF00763">
    <property type="entry name" value="THF_DHG_CYH"/>
    <property type="match status" value="1"/>
</dbReference>
<dbReference type="InterPro" id="IPR020631">
    <property type="entry name" value="THF_DH/CycHdrlase_NAD-bd_dom"/>
</dbReference>
<evidence type="ECO:0000256" key="1">
    <source>
        <dbReference type="ARBA" id="ARBA00004777"/>
    </source>
</evidence>
<dbReference type="PANTHER" id="PTHR48099:SF5">
    <property type="entry name" value="C-1-TETRAHYDROFOLATE SYNTHASE, CYTOPLASMIC"/>
    <property type="match status" value="1"/>
</dbReference>
<dbReference type="InterPro" id="IPR046346">
    <property type="entry name" value="Aminoacid_DH-like_N_sf"/>
</dbReference>
<dbReference type="GO" id="GO:0006164">
    <property type="term" value="P:purine nucleotide biosynthetic process"/>
    <property type="evidence" value="ECO:0007669"/>
    <property type="project" value="UniProtKB-KW"/>
</dbReference>
<feature type="region of interest" description="Disordered" evidence="11">
    <location>
        <begin position="161"/>
        <end position="427"/>
    </location>
</feature>
<organism evidence="15 16">
    <name type="scientific">Saccharothrix tamanrassetensis</name>
    <dbReference type="NCBI Taxonomy" id="1051531"/>
    <lineage>
        <taxon>Bacteria</taxon>
        <taxon>Bacillati</taxon>
        <taxon>Actinomycetota</taxon>
        <taxon>Actinomycetes</taxon>
        <taxon>Pseudonocardiales</taxon>
        <taxon>Pseudonocardiaceae</taxon>
        <taxon>Saccharothrix</taxon>
    </lineage>
</organism>
<dbReference type="Gene3D" id="3.40.50.10860">
    <property type="entry name" value="Leucine Dehydrogenase, chain A, domain 1"/>
    <property type="match status" value="1"/>
</dbReference>
<accession>A0A841CF87</accession>
<dbReference type="EMBL" id="JACHJN010000003">
    <property type="protein sequence ID" value="MBB5955999.1"/>
    <property type="molecule type" value="Genomic_DNA"/>
</dbReference>
<dbReference type="Proteomes" id="UP000547510">
    <property type="component" value="Unassembled WGS sequence"/>
</dbReference>
<keyword evidence="16" id="KW-1185">Reference proteome</keyword>
<feature type="compositionally biased region" description="Low complexity" evidence="11">
    <location>
        <begin position="391"/>
        <end position="400"/>
    </location>
</feature>
<dbReference type="PRINTS" id="PR00085">
    <property type="entry name" value="THFDHDRGNASE"/>
</dbReference>
<dbReference type="GO" id="GO:0009086">
    <property type="term" value="P:methionine biosynthetic process"/>
    <property type="evidence" value="ECO:0007669"/>
    <property type="project" value="UniProtKB-KW"/>
</dbReference>
<keyword evidence="2" id="KW-0554">One-carbon metabolism</keyword>
<feature type="compositionally biased region" description="Low complexity" evidence="11">
    <location>
        <begin position="281"/>
        <end position="292"/>
    </location>
</feature>
<evidence type="ECO:0000313" key="16">
    <source>
        <dbReference type="Proteomes" id="UP000547510"/>
    </source>
</evidence>
<evidence type="ECO:0000256" key="4">
    <source>
        <dbReference type="ARBA" id="ARBA00022755"/>
    </source>
</evidence>
<evidence type="ECO:0000256" key="3">
    <source>
        <dbReference type="ARBA" id="ARBA00022605"/>
    </source>
</evidence>
<feature type="compositionally biased region" description="Low complexity" evidence="11">
    <location>
        <begin position="332"/>
        <end position="344"/>
    </location>
</feature>
<dbReference type="InterPro" id="IPR036291">
    <property type="entry name" value="NAD(P)-bd_dom_sf"/>
</dbReference>
<keyword evidence="3" id="KW-0028">Amino-acid biosynthesis</keyword>
<dbReference type="RefSeq" id="WP_184690779.1">
    <property type="nucleotide sequence ID" value="NZ_JACHJN010000003.1"/>
</dbReference>
<feature type="compositionally biased region" description="Pro residues" evidence="11">
    <location>
        <begin position="249"/>
        <end position="261"/>
    </location>
</feature>
<comment type="pathway">
    <text evidence="1">One-carbon metabolism; tetrahydrofolate interconversion.</text>
</comment>
<dbReference type="GO" id="GO:0004477">
    <property type="term" value="F:methenyltetrahydrofolate cyclohydrolase activity"/>
    <property type="evidence" value="ECO:0007669"/>
    <property type="project" value="TreeGrafter"/>
</dbReference>
<keyword evidence="6" id="KW-0521">NADP</keyword>
<feature type="region of interest" description="Disordered" evidence="11">
    <location>
        <begin position="551"/>
        <end position="635"/>
    </location>
</feature>
<dbReference type="Pfam" id="PF02882">
    <property type="entry name" value="THF_DHG_CYH_C"/>
    <property type="match status" value="1"/>
</dbReference>
<feature type="region of interest" description="Disordered" evidence="11">
    <location>
        <begin position="1"/>
        <end position="35"/>
    </location>
</feature>
<evidence type="ECO:0000256" key="8">
    <source>
        <dbReference type="ARBA" id="ARBA00023102"/>
    </source>
</evidence>
<feature type="compositionally biased region" description="Polar residues" evidence="11">
    <location>
        <begin position="1"/>
        <end position="11"/>
    </location>
</feature>
<dbReference type="Gene3D" id="3.40.50.720">
    <property type="entry name" value="NAD(P)-binding Rossmann-like Domain"/>
    <property type="match status" value="1"/>
</dbReference>
<keyword evidence="10" id="KW-0511">Multifunctional enzyme</keyword>
<name>A0A841CF87_9PSEU</name>
<evidence type="ECO:0000256" key="5">
    <source>
        <dbReference type="ARBA" id="ARBA00022801"/>
    </source>
</evidence>
<evidence type="ECO:0000256" key="11">
    <source>
        <dbReference type="SAM" id="MobiDB-lite"/>
    </source>
</evidence>
<feature type="compositionally biased region" description="Basic and acidic residues" evidence="11">
    <location>
        <begin position="179"/>
        <end position="197"/>
    </location>
</feature>
<keyword evidence="8" id="KW-0368">Histidine biosynthesis</keyword>
<dbReference type="Gene3D" id="3.90.210.10">
    <property type="entry name" value="Heat-Labile Enterotoxin, subunit A"/>
    <property type="match status" value="1"/>
</dbReference>
<dbReference type="InterPro" id="IPR020630">
    <property type="entry name" value="THF_DH/CycHdrlase_cat_dom"/>
</dbReference>
<proteinExistence type="predicted"/>
<dbReference type="GO" id="GO:0005829">
    <property type="term" value="C:cytosol"/>
    <property type="evidence" value="ECO:0007669"/>
    <property type="project" value="TreeGrafter"/>
</dbReference>
<dbReference type="GO" id="GO:0035999">
    <property type="term" value="P:tetrahydrofolate interconversion"/>
    <property type="evidence" value="ECO:0007669"/>
    <property type="project" value="TreeGrafter"/>
</dbReference>
<evidence type="ECO:0000313" key="15">
    <source>
        <dbReference type="EMBL" id="MBB5955999.1"/>
    </source>
</evidence>
<evidence type="ECO:0000259" key="13">
    <source>
        <dbReference type="Pfam" id="PF02882"/>
    </source>
</evidence>
<evidence type="ECO:0000259" key="14">
    <source>
        <dbReference type="Pfam" id="PF22596"/>
    </source>
</evidence>
<dbReference type="GO" id="GO:0004488">
    <property type="term" value="F:methylenetetrahydrofolate dehydrogenase (NADP+) activity"/>
    <property type="evidence" value="ECO:0007669"/>
    <property type="project" value="InterPro"/>
</dbReference>
<evidence type="ECO:0000256" key="2">
    <source>
        <dbReference type="ARBA" id="ARBA00022563"/>
    </source>
</evidence>
<dbReference type="InterPro" id="IPR054695">
    <property type="entry name" value="Pierisin-like_dom"/>
</dbReference>
<dbReference type="SUPFAM" id="SSF53223">
    <property type="entry name" value="Aminoacid dehydrogenase-like, N-terminal domain"/>
    <property type="match status" value="1"/>
</dbReference>
<dbReference type="InterPro" id="IPR000672">
    <property type="entry name" value="THF_DH/CycHdrlase"/>
</dbReference>
<keyword evidence="7" id="KW-0560">Oxidoreductase</keyword>
<evidence type="ECO:0000256" key="7">
    <source>
        <dbReference type="ARBA" id="ARBA00023002"/>
    </source>
</evidence>